<sequence>CGTLPLCLGGSGKLLEVSFLISQLAPVAACPMLSHAGCSRDAGTAVGPVTEAVLQNFQDGCFLRQNETVLLGRANAKSKGKVMFIQWECLRQPSSYEVLFFFSSLFNLHRTHLQNLV</sequence>
<evidence type="ECO:0000313" key="2">
    <source>
        <dbReference type="Ensembl" id="ENSACOP00000006909.1"/>
    </source>
</evidence>
<feature type="chain" id="PRO_5034219752" evidence="1">
    <location>
        <begin position="30"/>
        <end position="117"/>
    </location>
</feature>
<reference evidence="2" key="1">
    <citation type="submission" date="2025-08" db="UniProtKB">
        <authorList>
            <consortium name="Ensembl"/>
        </authorList>
    </citation>
    <scope>IDENTIFICATION</scope>
</reference>
<dbReference type="Proteomes" id="UP000694522">
    <property type="component" value="Unplaced"/>
</dbReference>
<accession>A0A8B9FFE8</accession>
<dbReference type="Ensembl" id="ENSACOT00000007152.1">
    <property type="protein sequence ID" value="ENSACOP00000006909.1"/>
    <property type="gene ID" value="ENSACOG00000004844.1"/>
</dbReference>
<keyword evidence="3" id="KW-1185">Reference proteome</keyword>
<reference evidence="2" key="2">
    <citation type="submission" date="2025-09" db="UniProtKB">
        <authorList>
            <consortium name="Ensembl"/>
        </authorList>
    </citation>
    <scope>IDENTIFICATION</scope>
</reference>
<protein>
    <submittedName>
        <fullName evidence="2">Uncharacterized protein</fullName>
    </submittedName>
</protein>
<evidence type="ECO:0000313" key="3">
    <source>
        <dbReference type="Proteomes" id="UP000694522"/>
    </source>
</evidence>
<proteinExistence type="predicted"/>
<feature type="signal peptide" evidence="1">
    <location>
        <begin position="1"/>
        <end position="29"/>
    </location>
</feature>
<keyword evidence="1" id="KW-0732">Signal</keyword>
<evidence type="ECO:0000256" key="1">
    <source>
        <dbReference type="SAM" id="SignalP"/>
    </source>
</evidence>
<name>A0A8B9FFE8_9PSIT</name>
<organism evidence="2 3">
    <name type="scientific">Amazona collaria</name>
    <name type="common">yellow-billed parrot</name>
    <dbReference type="NCBI Taxonomy" id="241587"/>
    <lineage>
        <taxon>Eukaryota</taxon>
        <taxon>Metazoa</taxon>
        <taxon>Chordata</taxon>
        <taxon>Craniata</taxon>
        <taxon>Vertebrata</taxon>
        <taxon>Euteleostomi</taxon>
        <taxon>Archelosauria</taxon>
        <taxon>Archosauria</taxon>
        <taxon>Dinosauria</taxon>
        <taxon>Saurischia</taxon>
        <taxon>Theropoda</taxon>
        <taxon>Coelurosauria</taxon>
        <taxon>Aves</taxon>
        <taxon>Neognathae</taxon>
        <taxon>Neoaves</taxon>
        <taxon>Telluraves</taxon>
        <taxon>Australaves</taxon>
        <taxon>Psittaciformes</taxon>
        <taxon>Psittacidae</taxon>
        <taxon>Amazona</taxon>
    </lineage>
</organism>
<dbReference type="AlphaFoldDB" id="A0A8B9FFE8"/>